<evidence type="ECO:0000313" key="2">
    <source>
        <dbReference type="Proteomes" id="UP000077266"/>
    </source>
</evidence>
<name>A0A166N3J4_EXIGL</name>
<protein>
    <submittedName>
        <fullName evidence="1">Uncharacterized protein</fullName>
    </submittedName>
</protein>
<gene>
    <name evidence="1" type="ORF">EXIGLDRAFT_847230</name>
</gene>
<dbReference type="OrthoDB" id="2269034at2759"/>
<dbReference type="AlphaFoldDB" id="A0A166N3J4"/>
<sequence length="221" mass="23681">MTGPALPQGGGKIRGVAKEVVVISPERRDRSYAAQLASGAGIVALGDDVTRMVFELLPFSSCIASSHVCAYWRALAVSDPLLWTVLDGDPALIPVLWARAGPDTAIDVCLDSGESSLEDVVSCISNNLQRMTGLRVLVPNTDVQPAEWTNVLNTLSRPAPRMRQLHLAAPSTEPYMSCSLARLGPMRHLQELALLRTDGLDFTLLPATLTSFARYCGPAAV</sequence>
<dbReference type="Proteomes" id="UP000077266">
    <property type="component" value="Unassembled WGS sequence"/>
</dbReference>
<dbReference type="InParanoid" id="A0A166N3J4"/>
<dbReference type="InterPro" id="IPR036047">
    <property type="entry name" value="F-box-like_dom_sf"/>
</dbReference>
<keyword evidence="2" id="KW-1185">Reference proteome</keyword>
<dbReference type="SUPFAM" id="SSF81383">
    <property type="entry name" value="F-box domain"/>
    <property type="match status" value="1"/>
</dbReference>
<evidence type="ECO:0000313" key="1">
    <source>
        <dbReference type="EMBL" id="KZV78712.1"/>
    </source>
</evidence>
<proteinExistence type="predicted"/>
<reference evidence="1 2" key="1">
    <citation type="journal article" date="2016" name="Mol. Biol. Evol.">
        <title>Comparative Genomics of Early-Diverging Mushroom-Forming Fungi Provides Insights into the Origins of Lignocellulose Decay Capabilities.</title>
        <authorList>
            <person name="Nagy L.G."/>
            <person name="Riley R."/>
            <person name="Tritt A."/>
            <person name="Adam C."/>
            <person name="Daum C."/>
            <person name="Floudas D."/>
            <person name="Sun H."/>
            <person name="Yadav J.S."/>
            <person name="Pangilinan J."/>
            <person name="Larsson K.H."/>
            <person name="Matsuura K."/>
            <person name="Barry K."/>
            <person name="Labutti K."/>
            <person name="Kuo R."/>
            <person name="Ohm R.A."/>
            <person name="Bhattacharya S.S."/>
            <person name="Shirouzu T."/>
            <person name="Yoshinaga Y."/>
            <person name="Martin F.M."/>
            <person name="Grigoriev I.V."/>
            <person name="Hibbett D.S."/>
        </authorList>
    </citation>
    <scope>NUCLEOTIDE SEQUENCE [LARGE SCALE GENOMIC DNA]</scope>
    <source>
        <strain evidence="1 2">HHB12029</strain>
    </source>
</reference>
<dbReference type="Gene3D" id="1.20.1280.50">
    <property type="match status" value="1"/>
</dbReference>
<organism evidence="1 2">
    <name type="scientific">Exidia glandulosa HHB12029</name>
    <dbReference type="NCBI Taxonomy" id="1314781"/>
    <lineage>
        <taxon>Eukaryota</taxon>
        <taxon>Fungi</taxon>
        <taxon>Dikarya</taxon>
        <taxon>Basidiomycota</taxon>
        <taxon>Agaricomycotina</taxon>
        <taxon>Agaricomycetes</taxon>
        <taxon>Auriculariales</taxon>
        <taxon>Exidiaceae</taxon>
        <taxon>Exidia</taxon>
    </lineage>
</organism>
<dbReference type="EMBL" id="KV426782">
    <property type="protein sequence ID" value="KZV78712.1"/>
    <property type="molecule type" value="Genomic_DNA"/>
</dbReference>
<accession>A0A166N3J4</accession>